<gene>
    <name evidence="4" type="ORF">K402DRAFT_456518</name>
</gene>
<evidence type="ECO:0000313" key="5">
    <source>
        <dbReference type="Proteomes" id="UP000800041"/>
    </source>
</evidence>
<protein>
    <submittedName>
        <fullName evidence="4">DUF1750-domain-containing protein</fullName>
    </submittedName>
</protein>
<sequence>MQNSINNPQTWSDPSNGVPPSLLPHLHLVSRFQFPVLQQLHKEKAVEYLLQATEIVNKVQPVSWNFLRAQHINDGTTFLTWQPERAMGPRFASDGFVWGDPETIYNFELHGYTIEVYVHRLGYKPGLEQVACHARHRYRIKARSPAIAQPPNWDPALWLVHYCRSDPQAQVPVNRIPINAEMHHVHAERQRIDTQWKLVTKDFMLRDQEHWPRVEMLPGQGQQGFVQPAPPPPNRQSAAPPRKMQKLDHPQQPMGRANAQIPGMPDAYIETEEDTTLGDLLDHLTPRDISSVRYIQHHDWMEEIISSPHATIKIVPVDLGFGLAGTLGALTKDIFDSPSTDELGSISAKAQQSTIPRFRRLKPGQFAEFDKRVKDYVSEGERELQMMKDEHARKLAGLKQSKIYAKAERQLTEIHGKPSLDGEQDPVDLVIADVEKATNLKISPRVDVLCVEKGGLQEKEEPQPNGNDELKEAPTTNGHAQDAMDTTADNSVSDMLNQYGNGGSYSNSPAPNLPLHLSHASSQPGSAAGTPGAMQNISQPQTSTFPDQADLNTSADMGDGMDLIEGMDLDVDMSGMADGAKDGNQESDWVAVDQAAGDQQQPQDTTSAPQAQPSVSTADTTPGTSAAAAAVPPPTSSAEQPGADTTTPGLFDSAEFTNFDSLDDTAGDALADFDGGAGGGAGDDDLGLDLDNSAFGDAVYGTEGNTGESGQNEGA</sequence>
<organism evidence="4 5">
    <name type="scientific">Aulographum hederae CBS 113979</name>
    <dbReference type="NCBI Taxonomy" id="1176131"/>
    <lineage>
        <taxon>Eukaryota</taxon>
        <taxon>Fungi</taxon>
        <taxon>Dikarya</taxon>
        <taxon>Ascomycota</taxon>
        <taxon>Pezizomycotina</taxon>
        <taxon>Dothideomycetes</taxon>
        <taxon>Pleosporomycetidae</taxon>
        <taxon>Aulographales</taxon>
        <taxon>Aulographaceae</taxon>
    </lineage>
</organism>
<dbReference type="InterPro" id="IPR046464">
    <property type="entry name" value="SWI-SNF_Ssr4_C"/>
</dbReference>
<accession>A0A6G1GRY1</accession>
<feature type="compositionally biased region" description="Polar residues" evidence="1">
    <location>
        <begin position="605"/>
        <end position="615"/>
    </location>
</feature>
<dbReference type="InterPro" id="IPR013859">
    <property type="entry name" value="Ssr4_N"/>
</dbReference>
<dbReference type="Proteomes" id="UP000800041">
    <property type="component" value="Unassembled WGS sequence"/>
</dbReference>
<evidence type="ECO:0000259" key="3">
    <source>
        <dbReference type="Pfam" id="PF20497"/>
    </source>
</evidence>
<evidence type="ECO:0000256" key="1">
    <source>
        <dbReference type="SAM" id="MobiDB-lite"/>
    </source>
</evidence>
<dbReference type="Pfam" id="PF08549">
    <property type="entry name" value="SWI-SNF_Ssr4_N"/>
    <property type="match status" value="1"/>
</dbReference>
<feature type="compositionally biased region" description="Low complexity" evidence="1">
    <location>
        <begin position="594"/>
        <end position="604"/>
    </location>
</feature>
<feature type="region of interest" description="Disordered" evidence="1">
    <location>
        <begin position="455"/>
        <end position="562"/>
    </location>
</feature>
<keyword evidence="5" id="KW-1185">Reference proteome</keyword>
<feature type="region of interest" description="Disordered" evidence="1">
    <location>
        <begin position="220"/>
        <end position="254"/>
    </location>
</feature>
<name>A0A6G1GRY1_9PEZI</name>
<reference evidence="4" key="1">
    <citation type="journal article" date="2020" name="Stud. Mycol.">
        <title>101 Dothideomycetes genomes: a test case for predicting lifestyles and emergence of pathogens.</title>
        <authorList>
            <person name="Haridas S."/>
            <person name="Albert R."/>
            <person name="Binder M."/>
            <person name="Bloem J."/>
            <person name="Labutti K."/>
            <person name="Salamov A."/>
            <person name="Andreopoulos B."/>
            <person name="Baker S."/>
            <person name="Barry K."/>
            <person name="Bills G."/>
            <person name="Bluhm B."/>
            <person name="Cannon C."/>
            <person name="Castanera R."/>
            <person name="Culley D."/>
            <person name="Daum C."/>
            <person name="Ezra D."/>
            <person name="Gonzalez J."/>
            <person name="Henrissat B."/>
            <person name="Kuo A."/>
            <person name="Liang C."/>
            <person name="Lipzen A."/>
            <person name="Lutzoni F."/>
            <person name="Magnuson J."/>
            <person name="Mondo S."/>
            <person name="Nolan M."/>
            <person name="Ohm R."/>
            <person name="Pangilinan J."/>
            <person name="Park H.-J."/>
            <person name="Ramirez L."/>
            <person name="Alfaro M."/>
            <person name="Sun H."/>
            <person name="Tritt A."/>
            <person name="Yoshinaga Y."/>
            <person name="Zwiers L.-H."/>
            <person name="Turgeon B."/>
            <person name="Goodwin S."/>
            <person name="Spatafora J."/>
            <person name="Crous P."/>
            <person name="Grigoriev I."/>
        </authorList>
    </citation>
    <scope>NUCLEOTIDE SEQUENCE</scope>
    <source>
        <strain evidence="4">CBS 113979</strain>
    </source>
</reference>
<feature type="domain" description="SWI/SNF and RSC complexes subunit Ssr4 C-terminal" evidence="3">
    <location>
        <begin position="423"/>
        <end position="705"/>
    </location>
</feature>
<dbReference type="AlphaFoldDB" id="A0A6G1GRY1"/>
<evidence type="ECO:0000259" key="2">
    <source>
        <dbReference type="Pfam" id="PF08549"/>
    </source>
</evidence>
<feature type="compositionally biased region" description="Polar residues" evidence="1">
    <location>
        <begin position="703"/>
        <end position="715"/>
    </location>
</feature>
<feature type="compositionally biased region" description="Low complexity" evidence="1">
    <location>
        <begin position="616"/>
        <end position="630"/>
    </location>
</feature>
<feature type="compositionally biased region" description="Basic and acidic residues" evidence="1">
    <location>
        <begin position="455"/>
        <end position="472"/>
    </location>
</feature>
<dbReference type="GO" id="GO:0006338">
    <property type="term" value="P:chromatin remodeling"/>
    <property type="evidence" value="ECO:0007669"/>
    <property type="project" value="InterPro"/>
</dbReference>
<feature type="compositionally biased region" description="Polar residues" evidence="1">
    <location>
        <begin position="533"/>
        <end position="555"/>
    </location>
</feature>
<feature type="domain" description="SWI/SNF and RSC complexes subunit Ssr4 C-terminal" evidence="3">
    <location>
        <begin position="269"/>
        <end position="422"/>
    </location>
</feature>
<dbReference type="Pfam" id="PF20497">
    <property type="entry name" value="SWI-SNF_Ssr4_C"/>
    <property type="match status" value="2"/>
</dbReference>
<feature type="domain" description="SWI/SNF and RSC complexes subunit Ssr4 N-terminal" evidence="2">
    <location>
        <begin position="13"/>
        <end position="222"/>
    </location>
</feature>
<dbReference type="EMBL" id="ML977174">
    <property type="protein sequence ID" value="KAF1983550.1"/>
    <property type="molecule type" value="Genomic_DNA"/>
</dbReference>
<feature type="region of interest" description="Disordered" evidence="1">
    <location>
        <begin position="594"/>
        <end position="715"/>
    </location>
</feature>
<dbReference type="OrthoDB" id="5321006at2759"/>
<evidence type="ECO:0000313" key="4">
    <source>
        <dbReference type="EMBL" id="KAF1983550.1"/>
    </source>
</evidence>
<proteinExistence type="predicted"/>
<feature type="compositionally biased region" description="Polar residues" evidence="1">
    <location>
        <begin position="487"/>
        <end position="510"/>
    </location>
</feature>